<dbReference type="RefSeq" id="XP_025488238.1">
    <property type="nucleotide sequence ID" value="XM_025636073.1"/>
</dbReference>
<dbReference type="STRING" id="1448315.A0A319CR72"/>
<keyword evidence="2" id="KW-1185">Reference proteome</keyword>
<accession>A0A319CR72</accession>
<evidence type="ECO:0000313" key="1">
    <source>
        <dbReference type="EMBL" id="PYH78038.1"/>
    </source>
</evidence>
<dbReference type="EMBL" id="KZ821733">
    <property type="protein sequence ID" value="PYH78038.1"/>
    <property type="molecule type" value="Genomic_DNA"/>
</dbReference>
<dbReference type="GeneID" id="37138814"/>
<sequence length="81" mass="9229">MHSLRAHWELRPVGAAIETFAIAVIALIVLHSDPLLNGLWVQTKWSFRRSRESKMQLIEVGAGQEAKAQRADSRMSREFDL</sequence>
<dbReference type="Proteomes" id="UP000248340">
    <property type="component" value="Unassembled WGS sequence"/>
</dbReference>
<gene>
    <name evidence="1" type="ORF">BO82DRAFT_357641</name>
</gene>
<organism evidence="1 2">
    <name type="scientific">Aspergillus uvarum CBS 121591</name>
    <dbReference type="NCBI Taxonomy" id="1448315"/>
    <lineage>
        <taxon>Eukaryota</taxon>
        <taxon>Fungi</taxon>
        <taxon>Dikarya</taxon>
        <taxon>Ascomycota</taxon>
        <taxon>Pezizomycotina</taxon>
        <taxon>Eurotiomycetes</taxon>
        <taxon>Eurotiomycetidae</taxon>
        <taxon>Eurotiales</taxon>
        <taxon>Aspergillaceae</taxon>
        <taxon>Aspergillus</taxon>
        <taxon>Aspergillus subgen. Circumdati</taxon>
    </lineage>
</organism>
<name>A0A319CR72_9EURO</name>
<dbReference type="VEuPathDB" id="FungiDB:BO82DRAFT_357641"/>
<reference evidence="1 2" key="1">
    <citation type="submission" date="2016-12" db="EMBL/GenBank/DDBJ databases">
        <title>The genomes of Aspergillus section Nigri reveals drivers in fungal speciation.</title>
        <authorList>
            <consortium name="DOE Joint Genome Institute"/>
            <person name="Vesth T.C."/>
            <person name="Nybo J."/>
            <person name="Theobald S."/>
            <person name="Brandl J."/>
            <person name="Frisvad J.C."/>
            <person name="Nielsen K.F."/>
            <person name="Lyhne E.K."/>
            <person name="Kogle M.E."/>
            <person name="Kuo A."/>
            <person name="Riley R."/>
            <person name="Clum A."/>
            <person name="Nolan M."/>
            <person name="Lipzen A."/>
            <person name="Salamov A."/>
            <person name="Henrissat B."/>
            <person name="Wiebenga A."/>
            <person name="De Vries R.P."/>
            <person name="Grigoriev I.V."/>
            <person name="Mortensen U.H."/>
            <person name="Andersen M.R."/>
            <person name="Baker S.E."/>
        </authorList>
    </citation>
    <scope>NUCLEOTIDE SEQUENCE [LARGE SCALE GENOMIC DNA]</scope>
    <source>
        <strain evidence="1 2">CBS 121591</strain>
    </source>
</reference>
<proteinExistence type="predicted"/>
<evidence type="ECO:0000313" key="2">
    <source>
        <dbReference type="Proteomes" id="UP000248340"/>
    </source>
</evidence>
<dbReference type="AlphaFoldDB" id="A0A319CR72"/>
<protein>
    <submittedName>
        <fullName evidence="1">Uncharacterized protein</fullName>
    </submittedName>
</protein>